<dbReference type="KEGG" id="ehx:EMIHUDRAFT_458956"/>
<dbReference type="RefSeq" id="XP_005770006.1">
    <property type="nucleotide sequence ID" value="XM_005769949.1"/>
</dbReference>
<dbReference type="PANTHER" id="PTHR12706">
    <property type="entry name" value="STRAWBERRY NOTCH-RELATED"/>
    <property type="match status" value="1"/>
</dbReference>
<reference evidence="4" key="2">
    <citation type="submission" date="2024-10" db="UniProtKB">
        <authorList>
            <consortium name="EnsemblProtists"/>
        </authorList>
    </citation>
    <scope>IDENTIFICATION</scope>
</reference>
<dbReference type="PANTHER" id="PTHR12706:SF30">
    <property type="entry name" value="PROTEIN STRAWBERRY NOTCH-RELATED"/>
    <property type="match status" value="1"/>
</dbReference>
<keyword evidence="5" id="KW-1185">Reference proteome</keyword>
<evidence type="ECO:0000256" key="1">
    <source>
        <dbReference type="ARBA" id="ARBA00006992"/>
    </source>
</evidence>
<evidence type="ECO:0000259" key="3">
    <source>
        <dbReference type="Pfam" id="PF13872"/>
    </source>
</evidence>
<evidence type="ECO:0000313" key="4">
    <source>
        <dbReference type="EnsemblProtists" id="EOD17577"/>
    </source>
</evidence>
<evidence type="ECO:0008006" key="6">
    <source>
        <dbReference type="Google" id="ProtNLM"/>
    </source>
</evidence>
<dbReference type="GO" id="GO:0042393">
    <property type="term" value="F:histone binding"/>
    <property type="evidence" value="ECO:0007669"/>
    <property type="project" value="TreeGrafter"/>
</dbReference>
<dbReference type="InterPro" id="IPR026741">
    <property type="entry name" value="SNO"/>
</dbReference>
<feature type="domain" description="Strawberry notch AAA" evidence="3">
    <location>
        <begin position="1"/>
        <end position="73"/>
    </location>
</feature>
<evidence type="ECO:0000259" key="2">
    <source>
        <dbReference type="Pfam" id="PF13871"/>
    </source>
</evidence>
<dbReference type="Pfam" id="PF13872">
    <property type="entry name" value="AAA_34"/>
    <property type="match status" value="1"/>
</dbReference>
<dbReference type="PaxDb" id="2903-EOD17577"/>
<dbReference type="Proteomes" id="UP000013827">
    <property type="component" value="Unassembled WGS sequence"/>
</dbReference>
<dbReference type="GO" id="GO:0006355">
    <property type="term" value="P:regulation of DNA-templated transcription"/>
    <property type="evidence" value="ECO:0007669"/>
    <property type="project" value="InterPro"/>
</dbReference>
<organism evidence="4 5">
    <name type="scientific">Emiliania huxleyi (strain CCMP1516)</name>
    <dbReference type="NCBI Taxonomy" id="280463"/>
    <lineage>
        <taxon>Eukaryota</taxon>
        <taxon>Haptista</taxon>
        <taxon>Haptophyta</taxon>
        <taxon>Prymnesiophyceae</taxon>
        <taxon>Isochrysidales</taxon>
        <taxon>Noelaerhabdaceae</taxon>
        <taxon>Emiliania</taxon>
    </lineage>
</organism>
<dbReference type="EnsemblProtists" id="EOD17577">
    <property type="protein sequence ID" value="EOD17577"/>
    <property type="gene ID" value="EMIHUDRAFT_458956"/>
</dbReference>
<dbReference type="HOGENOM" id="CLU_560946_0_0_1"/>
<proteinExistence type="inferred from homology"/>
<evidence type="ECO:0000313" key="5">
    <source>
        <dbReference type="Proteomes" id="UP000013827"/>
    </source>
</evidence>
<dbReference type="InterPro" id="IPR039187">
    <property type="entry name" value="SNO_AAA"/>
</dbReference>
<accession>A0A0D3J242</accession>
<dbReference type="InterPro" id="IPR027417">
    <property type="entry name" value="P-loop_NTPase"/>
</dbReference>
<dbReference type="SUPFAM" id="SSF52540">
    <property type="entry name" value="P-loop containing nucleoside triphosphate hydrolases"/>
    <property type="match status" value="1"/>
</dbReference>
<comment type="similarity">
    <text evidence="1">Belongs to the SBNO family.</text>
</comment>
<dbReference type="GO" id="GO:0031490">
    <property type="term" value="F:chromatin DNA binding"/>
    <property type="evidence" value="ECO:0007669"/>
    <property type="project" value="TreeGrafter"/>
</dbReference>
<dbReference type="GO" id="GO:0005634">
    <property type="term" value="C:nucleus"/>
    <property type="evidence" value="ECO:0007669"/>
    <property type="project" value="TreeGrafter"/>
</dbReference>
<dbReference type="eggNOG" id="KOG1513">
    <property type="taxonomic scope" value="Eukaryota"/>
</dbReference>
<name>A0A0D3J242_EMIH1</name>
<dbReference type="InterPro" id="IPR026937">
    <property type="entry name" value="SBNO_Helicase_C_dom"/>
</dbReference>
<sequence length="487" mass="53581">MSRLGLWGRGTPFPDFSTFAAKIERAGVGAMELLAMDMKARGMFVSRMLAFTGCSFEVRECTLDQQNERLYDEAVELWDDMLTALEKCVDMCGSDGAHPLRLYWGAHQSFFKQLLNSIKARNAIDETEEALRQGKCVVIGLLSTGEAKANEAAERENRAGRELDSEVSTPQEIARSLIEQHLPTTRAEGAPRDGGGLTNGFELLEQPAVPEAVQIRDKLLRRLDAIDMPSNALDLVIGHFGVEHVAEMTGRKMRFVKDGAGGTRWEARAQNGVSQDQINIAEKDAFMGGTKRVAIISDAASSGISLHADPRFANTRQRLHITLELAWSADKMLQQFGRTHRSNQITAPHYVLLVSNVGGEKRFASSVARRLEMLGAITRGDRRGGHGAAADLVQYNLDTVHGHTALALMFDAVAEKSEAAALWERALRMLQCHRQGVPTLLGLAVVAVAQKKQAQGNRDVARLPQGLQKYVLKLREWASQRQSGSSR</sequence>
<dbReference type="Pfam" id="PF13871">
    <property type="entry name" value="Helicase_C_4"/>
    <property type="match status" value="1"/>
</dbReference>
<feature type="domain" description="Strawberry notch helicase C" evidence="2">
    <location>
        <begin position="231"/>
        <end position="429"/>
    </location>
</feature>
<reference evidence="5" key="1">
    <citation type="journal article" date="2013" name="Nature">
        <title>Pan genome of the phytoplankton Emiliania underpins its global distribution.</title>
        <authorList>
            <person name="Read B.A."/>
            <person name="Kegel J."/>
            <person name="Klute M.J."/>
            <person name="Kuo A."/>
            <person name="Lefebvre S.C."/>
            <person name="Maumus F."/>
            <person name="Mayer C."/>
            <person name="Miller J."/>
            <person name="Monier A."/>
            <person name="Salamov A."/>
            <person name="Young J."/>
            <person name="Aguilar M."/>
            <person name="Claverie J.M."/>
            <person name="Frickenhaus S."/>
            <person name="Gonzalez K."/>
            <person name="Herman E.K."/>
            <person name="Lin Y.C."/>
            <person name="Napier J."/>
            <person name="Ogata H."/>
            <person name="Sarno A.F."/>
            <person name="Shmutz J."/>
            <person name="Schroeder D."/>
            <person name="de Vargas C."/>
            <person name="Verret F."/>
            <person name="von Dassow P."/>
            <person name="Valentin K."/>
            <person name="Van de Peer Y."/>
            <person name="Wheeler G."/>
            <person name="Dacks J.B."/>
            <person name="Delwiche C.F."/>
            <person name="Dyhrman S.T."/>
            <person name="Glockner G."/>
            <person name="John U."/>
            <person name="Richards T."/>
            <person name="Worden A.Z."/>
            <person name="Zhang X."/>
            <person name="Grigoriev I.V."/>
            <person name="Allen A.E."/>
            <person name="Bidle K."/>
            <person name="Borodovsky M."/>
            <person name="Bowler C."/>
            <person name="Brownlee C."/>
            <person name="Cock J.M."/>
            <person name="Elias M."/>
            <person name="Gladyshev V.N."/>
            <person name="Groth M."/>
            <person name="Guda C."/>
            <person name="Hadaegh A."/>
            <person name="Iglesias-Rodriguez M.D."/>
            <person name="Jenkins J."/>
            <person name="Jones B.M."/>
            <person name="Lawson T."/>
            <person name="Leese F."/>
            <person name="Lindquist E."/>
            <person name="Lobanov A."/>
            <person name="Lomsadze A."/>
            <person name="Malik S.B."/>
            <person name="Marsh M.E."/>
            <person name="Mackinder L."/>
            <person name="Mock T."/>
            <person name="Mueller-Roeber B."/>
            <person name="Pagarete A."/>
            <person name="Parker M."/>
            <person name="Probert I."/>
            <person name="Quesneville H."/>
            <person name="Raines C."/>
            <person name="Rensing S.A."/>
            <person name="Riano-Pachon D.M."/>
            <person name="Richier S."/>
            <person name="Rokitta S."/>
            <person name="Shiraiwa Y."/>
            <person name="Soanes D.M."/>
            <person name="van der Giezen M."/>
            <person name="Wahlund T.M."/>
            <person name="Williams B."/>
            <person name="Wilson W."/>
            <person name="Wolfe G."/>
            <person name="Wurch L.L."/>
        </authorList>
    </citation>
    <scope>NUCLEOTIDE SEQUENCE</scope>
</reference>
<dbReference type="GeneID" id="17263739"/>
<protein>
    <recommendedName>
        <fullName evidence="6">Strawberry notch helicase C domain-containing protein</fullName>
    </recommendedName>
</protein>
<dbReference type="AlphaFoldDB" id="A0A0D3J242"/>